<protein>
    <submittedName>
        <fullName evidence="1">Uncharacterized protein</fullName>
    </submittedName>
</protein>
<sequence>MEEDKIEGFRIGDYFVTFPDMEEIIKEDTDGRYYINVDIFKIDSARNVSKMDNSEVTPEIEQMITDELHRLLRDGLDTMIDKDKTNVKD</sequence>
<reference evidence="1" key="1">
    <citation type="submission" date="2020-05" db="EMBL/GenBank/DDBJ databases">
        <authorList>
            <person name="Chiriac C."/>
            <person name="Salcher M."/>
            <person name="Ghai R."/>
            <person name="Kavagutti S V."/>
        </authorList>
    </citation>
    <scope>NUCLEOTIDE SEQUENCE</scope>
</reference>
<accession>A0A6J7WSP3</accession>
<gene>
    <name evidence="1" type="ORF">UFOVP245_54</name>
</gene>
<proteinExistence type="predicted"/>
<name>A0A6J7WSP3_9CAUD</name>
<dbReference type="EMBL" id="LR798287">
    <property type="protein sequence ID" value="CAB5220976.1"/>
    <property type="molecule type" value="Genomic_DNA"/>
</dbReference>
<organism evidence="1">
    <name type="scientific">uncultured Caudovirales phage</name>
    <dbReference type="NCBI Taxonomy" id="2100421"/>
    <lineage>
        <taxon>Viruses</taxon>
        <taxon>Duplodnaviria</taxon>
        <taxon>Heunggongvirae</taxon>
        <taxon>Uroviricota</taxon>
        <taxon>Caudoviricetes</taxon>
        <taxon>Peduoviridae</taxon>
        <taxon>Maltschvirus</taxon>
        <taxon>Maltschvirus maltsch</taxon>
    </lineage>
</organism>
<evidence type="ECO:0000313" key="1">
    <source>
        <dbReference type="EMBL" id="CAB5220976.1"/>
    </source>
</evidence>